<comment type="catalytic activity">
    <reaction evidence="3">
        <text>holo-[citrate lyase ACP] + acetate + ATP = acetyl-[citrate lyase ACP] + AMP + diphosphate</text>
        <dbReference type="Rhea" id="RHEA:23788"/>
        <dbReference type="Rhea" id="RHEA-COMP:10158"/>
        <dbReference type="Rhea" id="RHEA-COMP:13710"/>
        <dbReference type="ChEBI" id="CHEBI:30089"/>
        <dbReference type="ChEBI" id="CHEBI:30616"/>
        <dbReference type="ChEBI" id="CHEBI:33019"/>
        <dbReference type="ChEBI" id="CHEBI:82683"/>
        <dbReference type="ChEBI" id="CHEBI:137976"/>
        <dbReference type="ChEBI" id="CHEBI:456215"/>
        <dbReference type="EC" id="6.2.1.22"/>
    </reaction>
</comment>
<dbReference type="EC" id="6.2.1.22" evidence="3"/>
<dbReference type="GO" id="GO:0016829">
    <property type="term" value="F:lyase activity"/>
    <property type="evidence" value="ECO:0007669"/>
    <property type="project" value="UniProtKB-KW"/>
</dbReference>
<dbReference type="PANTHER" id="PTHR40599:SF1">
    <property type="entry name" value="[CITRATE [PRO-3S]-LYASE] LIGASE"/>
    <property type="match status" value="1"/>
</dbReference>
<dbReference type="SUPFAM" id="SSF52374">
    <property type="entry name" value="Nucleotidylyl transferase"/>
    <property type="match status" value="1"/>
</dbReference>
<proteinExistence type="predicted"/>
<name>A0A1I2L6S9_9CLOT</name>
<dbReference type="PIRSF" id="PIRSF005751">
    <property type="entry name" value="Acet_citr_lig"/>
    <property type="match status" value="1"/>
</dbReference>
<keyword evidence="1 3" id="KW-0547">Nucleotide-binding</keyword>
<dbReference type="InterPro" id="IPR016181">
    <property type="entry name" value="Acyl_CoA_acyltransferase"/>
</dbReference>
<dbReference type="STRING" id="1529.SAMN04487885_10865"/>
<dbReference type="InterPro" id="IPR013166">
    <property type="entry name" value="Citrate_lyase_ligase_C"/>
</dbReference>
<dbReference type="NCBIfam" id="TIGR00124">
    <property type="entry name" value="cit_ly_ligase"/>
    <property type="match status" value="1"/>
</dbReference>
<evidence type="ECO:0000256" key="3">
    <source>
        <dbReference type="PIRNR" id="PIRNR005751"/>
    </source>
</evidence>
<evidence type="ECO:0000256" key="2">
    <source>
        <dbReference type="ARBA" id="ARBA00022840"/>
    </source>
</evidence>
<dbReference type="GO" id="GO:0008771">
    <property type="term" value="F:[citrate (pro-3S)-lyase] ligase activity"/>
    <property type="evidence" value="ECO:0007669"/>
    <property type="project" value="UniProtKB-EC"/>
</dbReference>
<dbReference type="GO" id="GO:0016747">
    <property type="term" value="F:acyltransferase activity, transferring groups other than amino-acyl groups"/>
    <property type="evidence" value="ECO:0007669"/>
    <property type="project" value="InterPro"/>
</dbReference>
<dbReference type="InterPro" id="IPR005216">
    <property type="entry name" value="Citrate_lyase_ligase"/>
</dbReference>
<dbReference type="PANTHER" id="PTHR40599">
    <property type="entry name" value="[CITRATE [PRO-3S]-LYASE] LIGASE"/>
    <property type="match status" value="1"/>
</dbReference>
<feature type="domain" description="N-acetyltransferase" evidence="4">
    <location>
        <begin position="1"/>
        <end position="148"/>
    </location>
</feature>
<dbReference type="RefSeq" id="WP_074845167.1">
    <property type="nucleotide sequence ID" value="NZ_FOOE01000008.1"/>
</dbReference>
<keyword evidence="5" id="KW-0456">Lyase</keyword>
<dbReference type="SUPFAM" id="SSF55729">
    <property type="entry name" value="Acyl-CoA N-acyltransferases (Nat)"/>
    <property type="match status" value="1"/>
</dbReference>
<gene>
    <name evidence="5" type="ORF">SAMN04487885_10865</name>
</gene>
<organism evidence="5 6">
    <name type="scientific">Clostridium cadaveris</name>
    <dbReference type="NCBI Taxonomy" id="1529"/>
    <lineage>
        <taxon>Bacteria</taxon>
        <taxon>Bacillati</taxon>
        <taxon>Bacillota</taxon>
        <taxon>Clostridia</taxon>
        <taxon>Eubacteriales</taxon>
        <taxon>Clostridiaceae</taxon>
        <taxon>Clostridium</taxon>
    </lineage>
</organism>
<comment type="function">
    <text evidence="3">Acetylation of prosthetic group (2-(5''-phosphoribosyl)-3'-dephosphocoenzyme-A) of the gamma subunit of citrate lyase.</text>
</comment>
<dbReference type="PROSITE" id="PS51186">
    <property type="entry name" value="GNAT"/>
    <property type="match status" value="1"/>
</dbReference>
<evidence type="ECO:0000313" key="6">
    <source>
        <dbReference type="Proteomes" id="UP000182135"/>
    </source>
</evidence>
<dbReference type="Gene3D" id="3.40.50.620">
    <property type="entry name" value="HUPs"/>
    <property type="match status" value="1"/>
</dbReference>
<dbReference type="SMART" id="SM00764">
    <property type="entry name" value="Citrate_ly_lig"/>
    <property type="match status" value="1"/>
</dbReference>
<keyword evidence="3 5" id="KW-0436">Ligase</keyword>
<dbReference type="NCBIfam" id="TIGR00125">
    <property type="entry name" value="cyt_tran_rel"/>
    <property type="match status" value="1"/>
</dbReference>
<dbReference type="Pfam" id="PF00583">
    <property type="entry name" value="Acetyltransf_1"/>
    <property type="match status" value="1"/>
</dbReference>
<dbReference type="AlphaFoldDB" id="A0A1I2L6S9"/>
<dbReference type="InterPro" id="IPR000182">
    <property type="entry name" value="GNAT_dom"/>
</dbReference>
<dbReference type="Gene3D" id="3.40.630.30">
    <property type="match status" value="1"/>
</dbReference>
<evidence type="ECO:0000313" key="5">
    <source>
        <dbReference type="EMBL" id="SFF72836.1"/>
    </source>
</evidence>
<evidence type="ECO:0000259" key="4">
    <source>
        <dbReference type="PROSITE" id="PS51186"/>
    </source>
</evidence>
<dbReference type="GO" id="GO:0005524">
    <property type="term" value="F:ATP binding"/>
    <property type="evidence" value="ECO:0007669"/>
    <property type="project" value="UniProtKB-UniRule"/>
</dbReference>
<dbReference type="Proteomes" id="UP000182135">
    <property type="component" value="Unassembled WGS sequence"/>
</dbReference>
<keyword evidence="2 3" id="KW-0067">ATP-binding</keyword>
<sequence>MYGLNIEKIHLDDEREKNEVAEFLKRFELRYDDDIDYTLVARQNGKILATASKAKNIIKAFAVDDELRGEGISTSLVTSITDKMFEQGVYHSFIFTKPKNITIFSSLNYKLIYETSKSALLENGLYNINSSLDKIIKENDIDTSKTRGALVMNCNPFTKGHQFLVEKAASECDEVLVFVVEEDKSLFSFKHRFELVKEGTKHLSNVKVVKGGEYIISQATFPSYFLRQEDDKLRVYTEMDAGIFGKYFCPKFNIKRRYVGEEPYCAVTNAYNNTLVEELKKFGVEVCVVKRKTYDESAISASRVRELIKEDKMEEVKELVPETTWEFLNTETGREIAENIKKSNSPH</sequence>
<reference evidence="5 6" key="1">
    <citation type="submission" date="2016-10" db="EMBL/GenBank/DDBJ databases">
        <authorList>
            <person name="de Groot N.N."/>
        </authorList>
    </citation>
    <scope>NUCLEOTIDE SEQUENCE [LARGE SCALE GENOMIC DNA]</scope>
    <source>
        <strain evidence="5 6">NLAE-zl-G419</strain>
    </source>
</reference>
<dbReference type="EMBL" id="FOOE01000008">
    <property type="protein sequence ID" value="SFF72836.1"/>
    <property type="molecule type" value="Genomic_DNA"/>
</dbReference>
<protein>
    <recommendedName>
        <fullName evidence="3">[Citrate [pro-3S]-lyase] ligase</fullName>
        <ecNumber evidence="3">6.2.1.22</ecNumber>
    </recommendedName>
</protein>
<dbReference type="InterPro" id="IPR014729">
    <property type="entry name" value="Rossmann-like_a/b/a_fold"/>
</dbReference>
<keyword evidence="6" id="KW-1185">Reference proteome</keyword>
<accession>A0A1I2L6S9</accession>
<dbReference type="Pfam" id="PF08218">
    <property type="entry name" value="Citrate_ly_lig"/>
    <property type="match status" value="1"/>
</dbReference>
<dbReference type="eggNOG" id="COG3053">
    <property type="taxonomic scope" value="Bacteria"/>
</dbReference>
<dbReference type="InterPro" id="IPR004821">
    <property type="entry name" value="Cyt_trans-like"/>
</dbReference>
<dbReference type="OrthoDB" id="9779753at2"/>
<evidence type="ECO:0000256" key="1">
    <source>
        <dbReference type="ARBA" id="ARBA00022741"/>
    </source>
</evidence>